<dbReference type="GO" id="GO:0016787">
    <property type="term" value="F:hydrolase activity"/>
    <property type="evidence" value="ECO:0007669"/>
    <property type="project" value="UniProtKB-KW"/>
</dbReference>
<feature type="domain" description="C2H2-type" evidence="11">
    <location>
        <begin position="266"/>
        <end position="293"/>
    </location>
</feature>
<evidence type="ECO:0000313" key="13">
    <source>
        <dbReference type="Proteomes" id="UP000829196"/>
    </source>
</evidence>
<evidence type="ECO:0000256" key="4">
    <source>
        <dbReference type="ARBA" id="ARBA00022801"/>
    </source>
</evidence>
<dbReference type="PROSITE" id="PS00028">
    <property type="entry name" value="ZINC_FINGER_C2H2_1"/>
    <property type="match status" value="1"/>
</dbReference>
<evidence type="ECO:0000259" key="11">
    <source>
        <dbReference type="PROSITE" id="PS50157"/>
    </source>
</evidence>
<dbReference type="InterPro" id="IPR041232">
    <property type="entry name" value="NPL"/>
</dbReference>
<evidence type="ECO:0000256" key="1">
    <source>
        <dbReference type="ARBA" id="ARBA00004604"/>
    </source>
</evidence>
<keyword evidence="9" id="KW-0479">Metal-binding</keyword>
<feature type="compositionally biased region" description="Basic and acidic residues" evidence="10">
    <location>
        <begin position="196"/>
        <end position="222"/>
    </location>
</feature>
<accession>A0A8T3BMS3</accession>
<evidence type="ECO:0000256" key="8">
    <source>
        <dbReference type="ARBA" id="ARBA00023242"/>
    </source>
</evidence>
<keyword evidence="7" id="KW-0804">Transcription</keyword>
<dbReference type="GO" id="GO:0008270">
    <property type="term" value="F:zinc ion binding"/>
    <property type="evidence" value="ECO:0007669"/>
    <property type="project" value="UniProtKB-KW"/>
</dbReference>
<evidence type="ECO:0000256" key="2">
    <source>
        <dbReference type="ARBA" id="ARBA00006673"/>
    </source>
</evidence>
<dbReference type="EMBL" id="JAGYWB010000007">
    <property type="protein sequence ID" value="KAI0515768.1"/>
    <property type="molecule type" value="Genomic_DNA"/>
</dbReference>
<evidence type="ECO:0000256" key="10">
    <source>
        <dbReference type="SAM" id="MobiDB-lite"/>
    </source>
</evidence>
<dbReference type="AlphaFoldDB" id="A0A8T3BMS3"/>
<evidence type="ECO:0000256" key="9">
    <source>
        <dbReference type="PROSITE-ProRule" id="PRU00042"/>
    </source>
</evidence>
<dbReference type="GO" id="GO:0005730">
    <property type="term" value="C:nucleolus"/>
    <property type="evidence" value="ECO:0007669"/>
    <property type="project" value="UniProtKB-SubCell"/>
</dbReference>
<keyword evidence="5" id="KW-0156">Chromatin regulator</keyword>
<comment type="subcellular location">
    <subcellularLocation>
        <location evidence="1">Nucleus</location>
        <location evidence="1">Nucleolus</location>
    </subcellularLocation>
</comment>
<dbReference type="SMR" id="A0A8T3BMS3"/>
<proteinExistence type="inferred from homology"/>
<protein>
    <recommendedName>
        <fullName evidence="11">C2H2-type domain-containing protein</fullName>
    </recommendedName>
</protein>
<feature type="region of interest" description="Disordered" evidence="10">
    <location>
        <begin position="146"/>
        <end position="269"/>
    </location>
</feature>
<name>A0A8T3BMS3_DENNO</name>
<evidence type="ECO:0000256" key="6">
    <source>
        <dbReference type="ARBA" id="ARBA00023015"/>
    </source>
</evidence>
<dbReference type="InterPro" id="IPR013087">
    <property type="entry name" value="Znf_C2H2_type"/>
</dbReference>
<dbReference type="PROSITE" id="PS50157">
    <property type="entry name" value="ZINC_FINGER_C2H2_2"/>
    <property type="match status" value="1"/>
</dbReference>
<keyword evidence="9" id="KW-0862">Zinc</keyword>
<keyword evidence="8" id="KW-0539">Nucleus</keyword>
<keyword evidence="13" id="KW-1185">Reference proteome</keyword>
<comment type="caution">
    <text evidence="12">The sequence shown here is derived from an EMBL/GenBank/DDBJ whole genome shotgun (WGS) entry which is preliminary data.</text>
</comment>
<keyword evidence="3" id="KW-0678">Repressor</keyword>
<dbReference type="FunFam" id="2.60.120.340:FF:000004">
    <property type="entry name" value="Histone deacetylase HDT1"/>
    <property type="match status" value="1"/>
</dbReference>
<dbReference type="Gene3D" id="2.60.120.340">
    <property type="entry name" value="Nucleoplasmin core domain"/>
    <property type="match status" value="1"/>
</dbReference>
<dbReference type="Pfam" id="PF17800">
    <property type="entry name" value="NPL"/>
    <property type="match status" value="1"/>
</dbReference>
<sequence>MEFWGIEVKPGQAVKCEPGVDRVLHLSQASLGESKKEKGSENVPIFVNVNNQKLVLGTLSTEKCAQIQYDLVFEKEFELSHGSKNTSVFFVGYRSIYQGYEYPFFLGNPSKIVAGKATAAKVASGKADNASAKLKSKVEIKEPIKDDKNKVELKDEDNSDDDEDDDDDDSEEESDDDEEMLAAPSEEDDESSDEEGTPKKVETIIKRKADSASKTPVPEKKAKLVTPAGTQKTGGGDGKKSVHIATPHPSKLGGKPQQSPKSGGTAACKSCNRTFVSDNALQAHNKAKHGAAPAK</sequence>
<evidence type="ECO:0000313" key="12">
    <source>
        <dbReference type="EMBL" id="KAI0515768.1"/>
    </source>
</evidence>
<dbReference type="GO" id="GO:0006325">
    <property type="term" value="P:chromatin organization"/>
    <property type="evidence" value="ECO:0007669"/>
    <property type="project" value="UniProtKB-KW"/>
</dbReference>
<dbReference type="Proteomes" id="UP000829196">
    <property type="component" value="Unassembled WGS sequence"/>
</dbReference>
<keyword evidence="6" id="KW-0805">Transcription regulation</keyword>
<feature type="compositionally biased region" description="Acidic residues" evidence="10">
    <location>
        <begin position="154"/>
        <end position="195"/>
    </location>
</feature>
<evidence type="ECO:0000256" key="5">
    <source>
        <dbReference type="ARBA" id="ARBA00022853"/>
    </source>
</evidence>
<organism evidence="12 13">
    <name type="scientific">Dendrobium nobile</name>
    <name type="common">Orchid</name>
    <dbReference type="NCBI Taxonomy" id="94219"/>
    <lineage>
        <taxon>Eukaryota</taxon>
        <taxon>Viridiplantae</taxon>
        <taxon>Streptophyta</taxon>
        <taxon>Embryophyta</taxon>
        <taxon>Tracheophyta</taxon>
        <taxon>Spermatophyta</taxon>
        <taxon>Magnoliopsida</taxon>
        <taxon>Liliopsida</taxon>
        <taxon>Asparagales</taxon>
        <taxon>Orchidaceae</taxon>
        <taxon>Epidendroideae</taxon>
        <taxon>Malaxideae</taxon>
        <taxon>Dendrobiinae</taxon>
        <taxon>Dendrobium</taxon>
    </lineage>
</organism>
<comment type="similarity">
    <text evidence="2">Belongs to the histone deacetylase HD2 family.</text>
</comment>
<evidence type="ECO:0000256" key="3">
    <source>
        <dbReference type="ARBA" id="ARBA00022491"/>
    </source>
</evidence>
<evidence type="ECO:0000256" key="7">
    <source>
        <dbReference type="ARBA" id="ARBA00023163"/>
    </source>
</evidence>
<dbReference type="OrthoDB" id="2019803at2759"/>
<gene>
    <name evidence="12" type="ORF">KFK09_008435</name>
</gene>
<keyword evidence="9" id="KW-0863">Zinc-finger</keyword>
<reference evidence="12" key="1">
    <citation type="journal article" date="2022" name="Front. Genet.">
        <title>Chromosome-Scale Assembly of the Dendrobium nobile Genome Provides Insights Into the Molecular Mechanism of the Biosynthesis of the Medicinal Active Ingredient of Dendrobium.</title>
        <authorList>
            <person name="Xu Q."/>
            <person name="Niu S.-C."/>
            <person name="Li K.-L."/>
            <person name="Zheng P.-J."/>
            <person name="Zhang X.-J."/>
            <person name="Jia Y."/>
            <person name="Liu Y."/>
            <person name="Niu Y.-X."/>
            <person name="Yu L.-H."/>
            <person name="Chen D.-F."/>
            <person name="Zhang G.-Q."/>
        </authorList>
    </citation>
    <scope>NUCLEOTIDE SEQUENCE</scope>
    <source>
        <tissue evidence="12">Leaf</tissue>
    </source>
</reference>
<keyword evidence="4" id="KW-0378">Hydrolase</keyword>